<evidence type="ECO:0000313" key="10">
    <source>
        <dbReference type="Proteomes" id="UP000324233"/>
    </source>
</evidence>
<dbReference type="PANTHER" id="PTHR42002">
    <property type="entry name" value="ANAEROBIC C4-DICARBOXYLATE TRANSPORTER DCUC-RELATED"/>
    <property type="match status" value="1"/>
</dbReference>
<dbReference type="InterPro" id="IPR018385">
    <property type="entry name" value="C4_dicarb_anaerob_car-like"/>
</dbReference>
<evidence type="ECO:0000256" key="2">
    <source>
        <dbReference type="ARBA" id="ARBA00005275"/>
    </source>
</evidence>
<feature type="transmembrane region" description="Helical" evidence="8">
    <location>
        <begin position="289"/>
        <end position="306"/>
    </location>
</feature>
<keyword evidence="6 8" id="KW-1133">Transmembrane helix</keyword>
<dbReference type="OrthoDB" id="1675518at2"/>
<dbReference type="AlphaFoldDB" id="A0A5B9W0Y9"/>
<dbReference type="NCBIfam" id="NF037994">
    <property type="entry name" value="DcuC_1"/>
    <property type="match status" value="1"/>
</dbReference>
<evidence type="ECO:0000256" key="3">
    <source>
        <dbReference type="ARBA" id="ARBA00022448"/>
    </source>
</evidence>
<feature type="transmembrane region" description="Helical" evidence="8">
    <location>
        <begin position="313"/>
        <end position="332"/>
    </location>
</feature>
<feature type="transmembrane region" description="Helical" evidence="8">
    <location>
        <begin position="54"/>
        <end position="73"/>
    </location>
</feature>
<keyword evidence="5 8" id="KW-0812">Transmembrane</keyword>
<dbReference type="EMBL" id="CP042997">
    <property type="protein sequence ID" value="QEH33590.1"/>
    <property type="molecule type" value="Genomic_DNA"/>
</dbReference>
<keyword evidence="10" id="KW-1185">Reference proteome</keyword>
<dbReference type="KEGG" id="agv:OJF2_20940"/>
<proteinExistence type="inferred from homology"/>
<feature type="transmembrane region" description="Helical" evidence="8">
    <location>
        <begin position="408"/>
        <end position="428"/>
    </location>
</feature>
<dbReference type="PANTHER" id="PTHR42002:SF2">
    <property type="entry name" value="ANAEROBIC C4-DICARBOXYLATE TRANSPORTER DCUC-RELATED"/>
    <property type="match status" value="1"/>
</dbReference>
<keyword evidence="7 8" id="KW-0472">Membrane</keyword>
<dbReference type="GO" id="GO:0005886">
    <property type="term" value="C:plasma membrane"/>
    <property type="evidence" value="ECO:0007669"/>
    <property type="project" value="UniProtKB-SubCell"/>
</dbReference>
<evidence type="ECO:0000256" key="8">
    <source>
        <dbReference type="SAM" id="Phobius"/>
    </source>
</evidence>
<evidence type="ECO:0000256" key="5">
    <source>
        <dbReference type="ARBA" id="ARBA00022692"/>
    </source>
</evidence>
<feature type="transmembrane region" description="Helical" evidence="8">
    <location>
        <begin position="93"/>
        <end position="113"/>
    </location>
</feature>
<dbReference type="InterPro" id="IPR004669">
    <property type="entry name" value="C4_dicarb_anaerob_car"/>
</dbReference>
<feature type="transmembrane region" description="Helical" evidence="8">
    <location>
        <begin position="382"/>
        <end position="402"/>
    </location>
</feature>
<gene>
    <name evidence="9" type="primary">dcuD</name>
    <name evidence="9" type="ORF">OJF2_20940</name>
</gene>
<keyword evidence="4" id="KW-1003">Cell membrane</keyword>
<evidence type="ECO:0000256" key="7">
    <source>
        <dbReference type="ARBA" id="ARBA00023136"/>
    </source>
</evidence>
<sequence>MNPTIAIAILVLLAATALIVRGVEVRLVLLAASVPLFALTGGMVPMLDKVVAEMANAATVVPICSALGFAHVLKLTGCDQQLVRLLLKPLRRVRWLLVPGGIAAGYVINSTIVSQTGTAAVLGPILVPLLLASGLGPEVAGAVLLLGSSMGGELFNPGAVEMRKLAELTGLSGHEAVLRSARLNLLACGSALLAFWLSAPRRDAAQDEAEGRTIADVPEERVNLLKAVVPVVPLLILFADPLLAGYSPIHDFRDPARILAAMLIGIVLAGLTSPRAIRRFGTAFFDGAGYAYTHVISLIVAASTFAEGIRLSGLIGLIIRGLVGSPGLTIAVAAVAPWALAVASGTGIAPAVSVMEFFVPVSSSMGIDPVRLGTLASLGAHFGRTMSPAAAVVAMCATLSGASASRMIRLVAGPLAAGGLIMIAAALLKVA</sequence>
<comment type="subcellular location">
    <subcellularLocation>
        <location evidence="1">Cell membrane</location>
        <topology evidence="1">Multi-pass membrane protein</topology>
    </subcellularLocation>
</comment>
<evidence type="ECO:0000313" key="9">
    <source>
        <dbReference type="EMBL" id="QEH33590.1"/>
    </source>
</evidence>
<evidence type="ECO:0000256" key="4">
    <source>
        <dbReference type="ARBA" id="ARBA00022475"/>
    </source>
</evidence>
<keyword evidence="3" id="KW-0813">Transport</keyword>
<dbReference type="Pfam" id="PF03606">
    <property type="entry name" value="DcuC"/>
    <property type="match status" value="1"/>
</dbReference>
<feature type="transmembrane region" description="Helical" evidence="8">
    <location>
        <begin position="258"/>
        <end position="277"/>
    </location>
</feature>
<comment type="similarity">
    <text evidence="2">Belongs to the DcuC/DcuD transporter (TC 2.A.61) family.</text>
</comment>
<feature type="transmembrane region" description="Helical" evidence="8">
    <location>
        <begin position="227"/>
        <end position="246"/>
    </location>
</feature>
<reference evidence="9 10" key="1">
    <citation type="submission" date="2019-08" db="EMBL/GenBank/DDBJ databases">
        <title>Deep-cultivation of Planctomycetes and their phenomic and genomic characterization uncovers novel biology.</title>
        <authorList>
            <person name="Wiegand S."/>
            <person name="Jogler M."/>
            <person name="Boedeker C."/>
            <person name="Pinto D."/>
            <person name="Vollmers J."/>
            <person name="Rivas-Marin E."/>
            <person name="Kohn T."/>
            <person name="Peeters S.H."/>
            <person name="Heuer A."/>
            <person name="Rast P."/>
            <person name="Oberbeckmann S."/>
            <person name="Bunk B."/>
            <person name="Jeske O."/>
            <person name="Meyerdierks A."/>
            <person name="Storesund J.E."/>
            <person name="Kallscheuer N."/>
            <person name="Luecker S."/>
            <person name="Lage O.M."/>
            <person name="Pohl T."/>
            <person name="Merkel B.J."/>
            <person name="Hornburger P."/>
            <person name="Mueller R.-W."/>
            <person name="Bruemmer F."/>
            <person name="Labrenz M."/>
            <person name="Spormann A.M."/>
            <person name="Op den Camp H."/>
            <person name="Overmann J."/>
            <person name="Amann R."/>
            <person name="Jetten M.S.M."/>
            <person name="Mascher T."/>
            <person name="Medema M.H."/>
            <person name="Devos D.P."/>
            <person name="Kaster A.-K."/>
            <person name="Ovreas L."/>
            <person name="Rohde M."/>
            <person name="Galperin M.Y."/>
            <person name="Jogler C."/>
        </authorList>
    </citation>
    <scope>NUCLEOTIDE SEQUENCE [LARGE SCALE GENOMIC DNA]</scope>
    <source>
        <strain evidence="9 10">OJF2</strain>
    </source>
</reference>
<name>A0A5B9W0Y9_9BACT</name>
<dbReference type="Proteomes" id="UP000324233">
    <property type="component" value="Chromosome"/>
</dbReference>
<organism evidence="9 10">
    <name type="scientific">Aquisphaera giovannonii</name>
    <dbReference type="NCBI Taxonomy" id="406548"/>
    <lineage>
        <taxon>Bacteria</taxon>
        <taxon>Pseudomonadati</taxon>
        <taxon>Planctomycetota</taxon>
        <taxon>Planctomycetia</taxon>
        <taxon>Isosphaerales</taxon>
        <taxon>Isosphaeraceae</taxon>
        <taxon>Aquisphaera</taxon>
    </lineage>
</organism>
<evidence type="ECO:0000256" key="1">
    <source>
        <dbReference type="ARBA" id="ARBA00004651"/>
    </source>
</evidence>
<dbReference type="RefSeq" id="WP_148593574.1">
    <property type="nucleotide sequence ID" value="NZ_CP042997.1"/>
</dbReference>
<accession>A0A5B9W0Y9</accession>
<dbReference type="GO" id="GO:0015556">
    <property type="term" value="F:C4-dicarboxylate transmembrane transporter activity"/>
    <property type="evidence" value="ECO:0007669"/>
    <property type="project" value="InterPro"/>
</dbReference>
<evidence type="ECO:0000256" key="6">
    <source>
        <dbReference type="ARBA" id="ARBA00022989"/>
    </source>
</evidence>
<protein>
    <submittedName>
        <fullName evidence="9">Cryptic C4-dicarboxylate transporter DcuD</fullName>
    </submittedName>
</protein>
<feature type="transmembrane region" description="Helical" evidence="8">
    <location>
        <begin position="125"/>
        <end position="146"/>
    </location>
</feature>
<feature type="transmembrane region" description="Helical" evidence="8">
    <location>
        <begin position="338"/>
        <end position="361"/>
    </location>
</feature>